<evidence type="ECO:0000259" key="11">
    <source>
        <dbReference type="PROSITE" id="PS50928"/>
    </source>
</evidence>
<keyword evidence="6 10" id="KW-0812">Transmembrane</keyword>
<comment type="similarity">
    <text evidence="3">Belongs to the binding-protein-dependent transport system permease family. HisMQ subfamily.</text>
</comment>
<dbReference type="RefSeq" id="WP_203191537.1">
    <property type="nucleotide sequence ID" value="NZ_CP063362.1"/>
</dbReference>
<dbReference type="GO" id="GO:0006865">
    <property type="term" value="P:amino acid transport"/>
    <property type="evidence" value="ECO:0007669"/>
    <property type="project" value="UniProtKB-KW"/>
</dbReference>
<evidence type="ECO:0000256" key="10">
    <source>
        <dbReference type="RuleBase" id="RU363032"/>
    </source>
</evidence>
<dbReference type="SUPFAM" id="SSF161098">
    <property type="entry name" value="MetI-like"/>
    <property type="match status" value="1"/>
</dbReference>
<evidence type="ECO:0000256" key="6">
    <source>
        <dbReference type="ARBA" id="ARBA00022692"/>
    </source>
</evidence>
<keyword evidence="13" id="KW-1185">Reference proteome</keyword>
<feature type="transmembrane region" description="Helical" evidence="10">
    <location>
        <begin position="60"/>
        <end position="83"/>
    </location>
</feature>
<dbReference type="Pfam" id="PF00528">
    <property type="entry name" value="BPD_transp_1"/>
    <property type="match status" value="1"/>
</dbReference>
<evidence type="ECO:0000256" key="9">
    <source>
        <dbReference type="ARBA" id="ARBA00023136"/>
    </source>
</evidence>
<dbReference type="InterPro" id="IPR010065">
    <property type="entry name" value="AA_ABC_transptr_permease_3TM"/>
</dbReference>
<dbReference type="Proteomes" id="UP000596427">
    <property type="component" value="Chromosome"/>
</dbReference>
<evidence type="ECO:0000256" key="1">
    <source>
        <dbReference type="ARBA" id="ARBA00003159"/>
    </source>
</evidence>
<name>A0A974SGF2_9HYPH</name>
<reference evidence="12 13" key="1">
    <citation type="submission" date="2020-10" db="EMBL/GenBank/DDBJ databases">
        <title>Degradation of 1,4-Dioxane by Xanthobacter sp. YN2, via a Novel Group-2 Soluble Di-Iron Monooxygenase.</title>
        <authorList>
            <person name="Ma F."/>
            <person name="Wang Y."/>
            <person name="Yang J."/>
            <person name="Guo H."/>
            <person name="Su D."/>
            <person name="Yu L."/>
        </authorList>
    </citation>
    <scope>NUCLEOTIDE SEQUENCE [LARGE SCALE GENOMIC DNA]</scope>
    <source>
        <strain evidence="12 13">YN2</strain>
    </source>
</reference>
<dbReference type="PROSITE" id="PS50928">
    <property type="entry name" value="ABC_TM1"/>
    <property type="match status" value="1"/>
</dbReference>
<keyword evidence="5" id="KW-1003">Cell membrane</keyword>
<dbReference type="InterPro" id="IPR000515">
    <property type="entry name" value="MetI-like"/>
</dbReference>
<evidence type="ECO:0000313" key="13">
    <source>
        <dbReference type="Proteomes" id="UP000596427"/>
    </source>
</evidence>
<keyword evidence="9 10" id="KW-0472">Membrane</keyword>
<proteinExistence type="inferred from homology"/>
<evidence type="ECO:0000256" key="8">
    <source>
        <dbReference type="ARBA" id="ARBA00022989"/>
    </source>
</evidence>
<feature type="domain" description="ABC transmembrane type-1" evidence="11">
    <location>
        <begin position="25"/>
        <end position="207"/>
    </location>
</feature>
<comment type="function">
    <text evidence="1">Part of the binding-protein-dependent transport system for glutamine; probably responsible for the translocation of the substrate across the membrane.</text>
</comment>
<dbReference type="GO" id="GO:0043190">
    <property type="term" value="C:ATP-binding cassette (ABC) transporter complex"/>
    <property type="evidence" value="ECO:0007669"/>
    <property type="project" value="InterPro"/>
</dbReference>
<dbReference type="CDD" id="cd06261">
    <property type="entry name" value="TM_PBP2"/>
    <property type="match status" value="1"/>
</dbReference>
<evidence type="ECO:0000313" key="12">
    <source>
        <dbReference type="EMBL" id="QRG04660.1"/>
    </source>
</evidence>
<dbReference type="PANTHER" id="PTHR30614:SF20">
    <property type="entry name" value="GLUTAMINE TRANSPORT SYSTEM PERMEASE PROTEIN GLNP"/>
    <property type="match status" value="1"/>
</dbReference>
<evidence type="ECO:0000256" key="4">
    <source>
        <dbReference type="ARBA" id="ARBA00022448"/>
    </source>
</evidence>
<organism evidence="12 13">
    <name type="scientific">Xanthobacter dioxanivorans</name>
    <dbReference type="NCBI Taxonomy" id="2528964"/>
    <lineage>
        <taxon>Bacteria</taxon>
        <taxon>Pseudomonadati</taxon>
        <taxon>Pseudomonadota</taxon>
        <taxon>Alphaproteobacteria</taxon>
        <taxon>Hyphomicrobiales</taxon>
        <taxon>Xanthobacteraceae</taxon>
        <taxon>Xanthobacter</taxon>
    </lineage>
</organism>
<keyword evidence="7" id="KW-0029">Amino-acid transport</keyword>
<keyword evidence="4 10" id="KW-0813">Transport</keyword>
<evidence type="ECO:0000256" key="5">
    <source>
        <dbReference type="ARBA" id="ARBA00022475"/>
    </source>
</evidence>
<dbReference type="EMBL" id="CP063362">
    <property type="protein sequence ID" value="QRG04660.1"/>
    <property type="molecule type" value="Genomic_DNA"/>
</dbReference>
<dbReference type="InterPro" id="IPR043429">
    <property type="entry name" value="ArtM/GltK/GlnP/TcyL/YhdX-like"/>
</dbReference>
<feature type="transmembrane region" description="Helical" evidence="10">
    <location>
        <begin position="25"/>
        <end position="48"/>
    </location>
</feature>
<dbReference type="PANTHER" id="PTHR30614">
    <property type="entry name" value="MEMBRANE COMPONENT OF AMINO ACID ABC TRANSPORTER"/>
    <property type="match status" value="1"/>
</dbReference>
<accession>A0A974SGF2</accession>
<feature type="transmembrane region" description="Helical" evidence="10">
    <location>
        <begin position="194"/>
        <end position="211"/>
    </location>
</feature>
<sequence length="222" mass="24085">MNQLAHSFFNIDVALRYLPDLLKGLLVTIELSIMVVLTGVVLGVLLAMLRSAGWRGVNALIILFADILRSLPPLMIIVVGFFGMPYLGLRLSGMFVSWFALSLVLAAFTEELVWAGLSSLPKGQDEAARSTGMSHSQVLIHVLVPQALRRVMAPLTSRIIATVKNTSLASVVAVPDLLAEASAALGYASNATPLIVAAIGYLLFLVPLVTFSRRLERRFRWA</sequence>
<dbReference type="GO" id="GO:0022857">
    <property type="term" value="F:transmembrane transporter activity"/>
    <property type="evidence" value="ECO:0007669"/>
    <property type="project" value="InterPro"/>
</dbReference>
<keyword evidence="8 10" id="KW-1133">Transmembrane helix</keyword>
<evidence type="ECO:0000256" key="7">
    <source>
        <dbReference type="ARBA" id="ARBA00022970"/>
    </source>
</evidence>
<comment type="subcellular location">
    <subcellularLocation>
        <location evidence="2">Cell inner membrane</location>
        <topology evidence="2">Multi-pass membrane protein</topology>
    </subcellularLocation>
    <subcellularLocation>
        <location evidence="10">Cell membrane</location>
        <topology evidence="10">Multi-pass membrane protein</topology>
    </subcellularLocation>
</comment>
<dbReference type="NCBIfam" id="TIGR01726">
    <property type="entry name" value="HEQRo_perm_3TM"/>
    <property type="match status" value="1"/>
</dbReference>
<evidence type="ECO:0000256" key="2">
    <source>
        <dbReference type="ARBA" id="ARBA00004429"/>
    </source>
</evidence>
<dbReference type="InterPro" id="IPR035906">
    <property type="entry name" value="MetI-like_sf"/>
</dbReference>
<protein>
    <submittedName>
        <fullName evidence="12">Amino acid ABC transporter permease</fullName>
    </submittedName>
</protein>
<evidence type="ECO:0000256" key="3">
    <source>
        <dbReference type="ARBA" id="ARBA00010072"/>
    </source>
</evidence>
<dbReference type="Gene3D" id="1.10.3720.10">
    <property type="entry name" value="MetI-like"/>
    <property type="match status" value="1"/>
</dbReference>
<dbReference type="AlphaFoldDB" id="A0A974SGF2"/>
<gene>
    <name evidence="12" type="ORF">EZH22_15910</name>
</gene>
<dbReference type="KEGG" id="xdi:EZH22_15910"/>